<accession>A0AAW0CRG8</accession>
<sequence>MALNTVSSTVLCTSCNQTFNPKSLSPAVSSDILRSHRPPSNTEASQTKSFIEQDRLELERYDVEIGRIRNILEKLEEERNAIWQGIQQRRSWLAPTRRLPAEVLEKILCFAREGAHSLTIFEDEFDSPVFNLSRVCWYWKHIIMARPEWWRPIYVDIHGMSEDTLCLLKAYMGASDSFELSIHIEDSEKAVWARKSKTYQRETYGEILGTPGLCAFIALFREAHRIRDLTLEVPLDILDEAAERDPDLFKDSTISFPLLRTVAFAEEVFDQNSHLHEQLEISAPLLTEMTIQKPDYKTYVTAFYCSWPLGQLSSLKTWKIITLSDFNALERLDMSCQYRSSLPGEIDELSTIRHLTLHCASSGHYDPFFRQVNLPALERLSVQRYGIVVNFAWPSIHFLDMLQRSAPTIKHIDIDFPSATLCSWQNANGDSSMLELLKLCPDLEVLHVNLTNGDILFASLRKLADADIRFPKLEDVVIWTADTTQETEEGKAKRAILEELIGRITTKAR</sequence>
<comment type="caution">
    <text evidence="2">The sequence shown here is derived from an EMBL/GenBank/DDBJ whole genome shotgun (WGS) entry which is preliminary data.</text>
</comment>
<dbReference type="Gene3D" id="3.80.10.10">
    <property type="entry name" value="Ribonuclease Inhibitor"/>
    <property type="match status" value="1"/>
</dbReference>
<reference evidence="2 3" key="1">
    <citation type="submission" date="2024-01" db="EMBL/GenBank/DDBJ databases">
        <title>A draft genome for a cacao thread blight-causing isolate of Paramarasmius palmivorus.</title>
        <authorList>
            <person name="Baruah I.K."/>
            <person name="Bukari Y."/>
            <person name="Amoako-Attah I."/>
            <person name="Meinhardt L.W."/>
            <person name="Bailey B.A."/>
            <person name="Cohen S.P."/>
        </authorList>
    </citation>
    <scope>NUCLEOTIDE SEQUENCE [LARGE SCALE GENOMIC DNA]</scope>
    <source>
        <strain evidence="2 3">GH-12</strain>
    </source>
</reference>
<evidence type="ECO:0008006" key="4">
    <source>
        <dbReference type="Google" id="ProtNLM"/>
    </source>
</evidence>
<dbReference type="InterPro" id="IPR032675">
    <property type="entry name" value="LRR_dom_sf"/>
</dbReference>
<dbReference type="AlphaFoldDB" id="A0AAW0CRG8"/>
<dbReference type="EMBL" id="JAYKXP010000032">
    <property type="protein sequence ID" value="KAK7041825.1"/>
    <property type="molecule type" value="Genomic_DNA"/>
</dbReference>
<dbReference type="EMBL" id="JAYKXP010000233">
    <property type="protein sequence ID" value="KAK7018055.1"/>
    <property type="molecule type" value="Genomic_DNA"/>
</dbReference>
<organism evidence="2 3">
    <name type="scientific">Paramarasmius palmivorus</name>
    <dbReference type="NCBI Taxonomy" id="297713"/>
    <lineage>
        <taxon>Eukaryota</taxon>
        <taxon>Fungi</taxon>
        <taxon>Dikarya</taxon>
        <taxon>Basidiomycota</taxon>
        <taxon>Agaricomycotina</taxon>
        <taxon>Agaricomycetes</taxon>
        <taxon>Agaricomycetidae</taxon>
        <taxon>Agaricales</taxon>
        <taxon>Marasmiineae</taxon>
        <taxon>Marasmiaceae</taxon>
        <taxon>Paramarasmius</taxon>
    </lineage>
</organism>
<keyword evidence="3" id="KW-1185">Reference proteome</keyword>
<evidence type="ECO:0000313" key="1">
    <source>
        <dbReference type="EMBL" id="KAK7018055.1"/>
    </source>
</evidence>
<proteinExistence type="predicted"/>
<evidence type="ECO:0000313" key="3">
    <source>
        <dbReference type="Proteomes" id="UP001383192"/>
    </source>
</evidence>
<evidence type="ECO:0000313" key="2">
    <source>
        <dbReference type="EMBL" id="KAK7041825.1"/>
    </source>
</evidence>
<dbReference type="SUPFAM" id="SSF52047">
    <property type="entry name" value="RNI-like"/>
    <property type="match status" value="1"/>
</dbReference>
<name>A0AAW0CRG8_9AGAR</name>
<protein>
    <recommendedName>
        <fullName evidence="4">F-box domain-containing protein</fullName>
    </recommendedName>
</protein>
<dbReference type="Proteomes" id="UP001383192">
    <property type="component" value="Unassembled WGS sequence"/>
</dbReference>
<gene>
    <name evidence="2" type="ORF">VNI00_009114</name>
    <name evidence="1" type="ORF">VNI00_018428</name>
</gene>